<proteinExistence type="predicted"/>
<name>A0A1G1XKT0_9BACT</name>
<comment type="caution">
    <text evidence="1">The sequence shown here is derived from an EMBL/GenBank/DDBJ whole genome shotgun (WGS) entry which is preliminary data.</text>
</comment>
<evidence type="ECO:0000313" key="2">
    <source>
        <dbReference type="Proteomes" id="UP000178570"/>
    </source>
</evidence>
<dbReference type="AlphaFoldDB" id="A0A1G1XKT0"/>
<dbReference type="SUPFAM" id="SSF55608">
    <property type="entry name" value="Homing endonucleases"/>
    <property type="match status" value="2"/>
</dbReference>
<dbReference type="Proteomes" id="UP000178570">
    <property type="component" value="Unassembled WGS sequence"/>
</dbReference>
<organism evidence="1 2">
    <name type="scientific">Candidatus Brennerbacteria bacterium RIFOXYD1_FULL_41_16</name>
    <dbReference type="NCBI Taxonomy" id="1797529"/>
    <lineage>
        <taxon>Bacteria</taxon>
        <taxon>Candidatus Brenneribacteriota</taxon>
    </lineage>
</organism>
<dbReference type="STRING" id="1797529.A2570_02030"/>
<dbReference type="Gene3D" id="3.10.28.10">
    <property type="entry name" value="Homing endonucleases"/>
    <property type="match status" value="1"/>
</dbReference>
<dbReference type="EMBL" id="MHHY01000007">
    <property type="protein sequence ID" value="OGY40504.1"/>
    <property type="molecule type" value="Genomic_DNA"/>
</dbReference>
<evidence type="ECO:0008006" key="3">
    <source>
        <dbReference type="Google" id="ProtNLM"/>
    </source>
</evidence>
<gene>
    <name evidence="1" type="ORF">A2570_02030</name>
</gene>
<protein>
    <recommendedName>
        <fullName evidence="3">Homing endonuclease LAGLIDADG domain-containing protein</fullName>
    </recommendedName>
</protein>
<reference evidence="1 2" key="1">
    <citation type="journal article" date="2016" name="Nat. Commun.">
        <title>Thousands of microbial genomes shed light on interconnected biogeochemical processes in an aquifer system.</title>
        <authorList>
            <person name="Anantharaman K."/>
            <person name="Brown C.T."/>
            <person name="Hug L.A."/>
            <person name="Sharon I."/>
            <person name="Castelle C.J."/>
            <person name="Probst A.J."/>
            <person name="Thomas B.C."/>
            <person name="Singh A."/>
            <person name="Wilkins M.J."/>
            <person name="Karaoz U."/>
            <person name="Brodie E.L."/>
            <person name="Williams K.H."/>
            <person name="Hubbard S.S."/>
            <person name="Banfield J.F."/>
        </authorList>
    </citation>
    <scope>NUCLEOTIDE SEQUENCE [LARGE SCALE GENOMIC DNA]</scope>
</reference>
<sequence>MPGIKPKNKVKIKWSPRFAYGIGLITTDGNLSLDKRHLNFTSRDKEQTENFKKIFDLSNKIGRKSREQGKERKYFVIQFGDVNFYKFLLKIGLMPNKSKILGDLEIPGKYFADFLRGHFDGDGSFYSYFDKRWRSSFMFYCIFSSASEKHILWLQRKIKEEIKIHGAIKKLKHSGMFNLSFAKKESLKLIKFMYYNEKVICLSRKKHKVALALKQNNHARVA</sequence>
<evidence type="ECO:0000313" key="1">
    <source>
        <dbReference type="EMBL" id="OGY40504.1"/>
    </source>
</evidence>
<accession>A0A1G1XKT0</accession>
<dbReference type="InterPro" id="IPR027434">
    <property type="entry name" value="Homing_endonucl"/>
</dbReference>